<proteinExistence type="predicted"/>
<keyword evidence="1" id="KW-0472">Membrane</keyword>
<dbReference type="Proteomes" id="UP000326198">
    <property type="component" value="Unassembled WGS sequence"/>
</dbReference>
<dbReference type="EMBL" id="ML736273">
    <property type="protein sequence ID" value="KAE8374885.1"/>
    <property type="molecule type" value="Genomic_DNA"/>
</dbReference>
<feature type="transmembrane region" description="Helical" evidence="1">
    <location>
        <begin position="129"/>
        <end position="156"/>
    </location>
</feature>
<accession>A0A5N7AYE8</accession>
<keyword evidence="3" id="KW-1185">Reference proteome</keyword>
<sequence length="180" mass="20555">MQYHLMPTTSKPVRCLIIWQRETRGIILILKQPHADGITLQNDDLAHPNPDRDRKEPNIRTRLIGRVASNFFFASRCPRSPDGHCVVANPSTRHLSCKISGNGGGNHLVRFDALMLSLLHFCPQPRHGWLIFSLAPVLISYLTYVLCLSILIVAPMVSVDEFLFYLFYFILFSCNFPFAR</sequence>
<evidence type="ECO:0000313" key="2">
    <source>
        <dbReference type="EMBL" id="KAE8374885.1"/>
    </source>
</evidence>
<dbReference type="AlphaFoldDB" id="A0A5N7AYE8"/>
<reference evidence="2 3" key="1">
    <citation type="submission" date="2019-04" db="EMBL/GenBank/DDBJ databases">
        <title>Friends and foes A comparative genomics studyof 23 Aspergillus species from section Flavi.</title>
        <authorList>
            <consortium name="DOE Joint Genome Institute"/>
            <person name="Kjaerbolling I."/>
            <person name="Vesth T."/>
            <person name="Frisvad J.C."/>
            <person name="Nybo J.L."/>
            <person name="Theobald S."/>
            <person name="Kildgaard S."/>
            <person name="Isbrandt T."/>
            <person name="Kuo A."/>
            <person name="Sato A."/>
            <person name="Lyhne E.K."/>
            <person name="Kogle M.E."/>
            <person name="Wiebenga A."/>
            <person name="Kun R.S."/>
            <person name="Lubbers R.J."/>
            <person name="Makela M.R."/>
            <person name="Barry K."/>
            <person name="Chovatia M."/>
            <person name="Clum A."/>
            <person name="Daum C."/>
            <person name="Haridas S."/>
            <person name="He G."/>
            <person name="LaButti K."/>
            <person name="Lipzen A."/>
            <person name="Mondo S."/>
            <person name="Riley R."/>
            <person name="Salamov A."/>
            <person name="Simmons B.A."/>
            <person name="Magnuson J.K."/>
            <person name="Henrissat B."/>
            <person name="Mortensen U.H."/>
            <person name="Larsen T.O."/>
            <person name="Devries R.P."/>
            <person name="Grigoriev I.V."/>
            <person name="Machida M."/>
            <person name="Baker S.E."/>
            <person name="Andersen M.R."/>
        </authorList>
    </citation>
    <scope>NUCLEOTIDE SEQUENCE [LARGE SCALE GENOMIC DNA]</scope>
    <source>
        <strain evidence="2 3">IBT 29228</strain>
    </source>
</reference>
<organism evidence="2 3">
    <name type="scientific">Aspergillus bertholletiae</name>
    <dbReference type="NCBI Taxonomy" id="1226010"/>
    <lineage>
        <taxon>Eukaryota</taxon>
        <taxon>Fungi</taxon>
        <taxon>Dikarya</taxon>
        <taxon>Ascomycota</taxon>
        <taxon>Pezizomycotina</taxon>
        <taxon>Eurotiomycetes</taxon>
        <taxon>Eurotiomycetidae</taxon>
        <taxon>Eurotiales</taxon>
        <taxon>Aspergillaceae</taxon>
        <taxon>Aspergillus</taxon>
        <taxon>Aspergillus subgen. Circumdati</taxon>
    </lineage>
</organism>
<evidence type="ECO:0000256" key="1">
    <source>
        <dbReference type="SAM" id="Phobius"/>
    </source>
</evidence>
<keyword evidence="1" id="KW-1133">Transmembrane helix</keyword>
<keyword evidence="1" id="KW-0812">Transmembrane</keyword>
<name>A0A5N7AYE8_9EURO</name>
<evidence type="ECO:0000313" key="3">
    <source>
        <dbReference type="Proteomes" id="UP000326198"/>
    </source>
</evidence>
<gene>
    <name evidence="2" type="ORF">BDV26DRAFT_31458</name>
</gene>
<protein>
    <submittedName>
        <fullName evidence="2">Uncharacterized protein</fullName>
    </submittedName>
</protein>
<feature type="transmembrane region" description="Helical" evidence="1">
    <location>
        <begin position="162"/>
        <end position="179"/>
    </location>
</feature>